<evidence type="ECO:0000256" key="8">
    <source>
        <dbReference type="PROSITE-ProRule" id="PRU01263"/>
    </source>
</evidence>
<keyword evidence="3" id="KW-0677">Repeat</keyword>
<proteinExistence type="predicted"/>
<name>A0ABQ9JK66_9CUCU</name>
<keyword evidence="12" id="KW-1185">Reference proteome</keyword>
<dbReference type="Pfam" id="PF07776">
    <property type="entry name" value="zf-AD"/>
    <property type="match status" value="1"/>
</dbReference>
<feature type="domain" description="C2H2-type" evidence="9">
    <location>
        <begin position="316"/>
        <end position="343"/>
    </location>
</feature>
<evidence type="ECO:0000256" key="3">
    <source>
        <dbReference type="ARBA" id="ARBA00022737"/>
    </source>
</evidence>
<evidence type="ECO:0000313" key="12">
    <source>
        <dbReference type="Proteomes" id="UP001162164"/>
    </source>
</evidence>
<gene>
    <name evidence="11" type="ORF">NQ317_002771</name>
</gene>
<dbReference type="SUPFAM" id="SSF57716">
    <property type="entry name" value="Glucocorticoid receptor-like (DNA-binding domain)"/>
    <property type="match status" value="1"/>
</dbReference>
<feature type="binding site" evidence="8">
    <location>
        <position position="13"/>
    </location>
    <ligand>
        <name>Zn(2+)</name>
        <dbReference type="ChEBI" id="CHEBI:29105"/>
    </ligand>
</feature>
<feature type="domain" description="C2H2-type" evidence="9">
    <location>
        <begin position="260"/>
        <end position="287"/>
    </location>
</feature>
<dbReference type="InterPro" id="IPR013087">
    <property type="entry name" value="Znf_C2H2_type"/>
</dbReference>
<evidence type="ECO:0000256" key="7">
    <source>
        <dbReference type="PROSITE-ProRule" id="PRU00042"/>
    </source>
</evidence>
<feature type="domain" description="C2H2-type" evidence="9">
    <location>
        <begin position="288"/>
        <end position="315"/>
    </location>
</feature>
<evidence type="ECO:0000256" key="6">
    <source>
        <dbReference type="ARBA" id="ARBA00023242"/>
    </source>
</evidence>
<sequence>MMELDFDKICRICLKDGIMMSIFKVNISKKMMSCASVQVWQNDGLPAQICNKCSAKLHISFQFKKQCEKSDAKLRQILLSMPSREELEQEQIQQQQEIQHMQNAQDTKPVDNVDVDPLDIQQQLAQPNNCVYIECAPILEQLSQDQNGFISSQSVQPPLSQINYNIQHQNHIQLSGYNIQGVGQVQVYNGTYTMPMQPNMQNANVMHNQVIPQIQIQQQSQMTTLQPIIQQSVPILNSEDKDDKKVKISKRELKPNEVGKQCPTCNKVFGTATKLTRHMKTHSTDMPYKCKVCNKAFSHSGNYKIHLRMHTDERPFRCTVCDKGCRQAQDLEKHMRTHTGFNGSSTLIVHRRSHTGERPYICSICTKGFAQSSCLAVHMKRHNSEKNFNCTKCDSNFITNSELREHVLSHVVDKQYTCNVCNKKCNRLVDFNKHLKTHGNMQES</sequence>
<accession>A0ABQ9JK66</accession>
<dbReference type="PROSITE" id="PS51915">
    <property type="entry name" value="ZAD"/>
    <property type="match status" value="1"/>
</dbReference>
<dbReference type="SMART" id="SM00868">
    <property type="entry name" value="zf-AD"/>
    <property type="match status" value="1"/>
</dbReference>
<feature type="binding site" evidence="8">
    <location>
        <position position="10"/>
    </location>
    <ligand>
        <name>Zn(2+)</name>
        <dbReference type="ChEBI" id="CHEBI:29105"/>
    </ligand>
</feature>
<keyword evidence="2 8" id="KW-0479">Metal-binding</keyword>
<dbReference type="Gene3D" id="3.40.1800.20">
    <property type="match status" value="1"/>
</dbReference>
<dbReference type="PANTHER" id="PTHR24376">
    <property type="entry name" value="ZINC FINGER PROTEIN"/>
    <property type="match status" value="1"/>
</dbReference>
<comment type="subcellular location">
    <subcellularLocation>
        <location evidence="1">Nucleus</location>
    </subcellularLocation>
</comment>
<dbReference type="InterPro" id="IPR012934">
    <property type="entry name" value="Znf_AD"/>
</dbReference>
<dbReference type="InterPro" id="IPR036236">
    <property type="entry name" value="Znf_C2H2_sf"/>
</dbReference>
<feature type="domain" description="ZAD" evidence="10">
    <location>
        <begin position="8"/>
        <end position="77"/>
    </location>
</feature>
<feature type="domain" description="C2H2-type" evidence="9">
    <location>
        <begin position="360"/>
        <end position="387"/>
    </location>
</feature>
<organism evidence="11 12">
    <name type="scientific">Molorchus minor</name>
    <dbReference type="NCBI Taxonomy" id="1323400"/>
    <lineage>
        <taxon>Eukaryota</taxon>
        <taxon>Metazoa</taxon>
        <taxon>Ecdysozoa</taxon>
        <taxon>Arthropoda</taxon>
        <taxon>Hexapoda</taxon>
        <taxon>Insecta</taxon>
        <taxon>Pterygota</taxon>
        <taxon>Neoptera</taxon>
        <taxon>Endopterygota</taxon>
        <taxon>Coleoptera</taxon>
        <taxon>Polyphaga</taxon>
        <taxon>Cucujiformia</taxon>
        <taxon>Chrysomeloidea</taxon>
        <taxon>Cerambycidae</taxon>
        <taxon>Lamiinae</taxon>
        <taxon>Monochamini</taxon>
        <taxon>Molorchus</taxon>
    </lineage>
</organism>
<dbReference type="EMBL" id="JAPWTJ010000485">
    <property type="protein sequence ID" value="KAJ8978009.1"/>
    <property type="molecule type" value="Genomic_DNA"/>
</dbReference>
<dbReference type="SUPFAM" id="SSF57667">
    <property type="entry name" value="beta-beta-alpha zinc fingers"/>
    <property type="match status" value="4"/>
</dbReference>
<keyword evidence="4 7" id="KW-0863">Zinc-finger</keyword>
<evidence type="ECO:0000259" key="9">
    <source>
        <dbReference type="PROSITE" id="PS50157"/>
    </source>
</evidence>
<dbReference type="PROSITE" id="PS50157">
    <property type="entry name" value="ZINC_FINGER_C2H2_2"/>
    <property type="match status" value="6"/>
</dbReference>
<keyword evidence="6" id="KW-0539">Nucleus</keyword>
<feature type="domain" description="C2H2-type" evidence="9">
    <location>
        <begin position="416"/>
        <end position="443"/>
    </location>
</feature>
<evidence type="ECO:0000313" key="11">
    <source>
        <dbReference type="EMBL" id="KAJ8978009.1"/>
    </source>
</evidence>
<dbReference type="Proteomes" id="UP001162164">
    <property type="component" value="Unassembled WGS sequence"/>
</dbReference>
<reference evidence="11" key="1">
    <citation type="journal article" date="2023" name="Insect Mol. Biol.">
        <title>Genome sequencing provides insights into the evolution of gene families encoding plant cell wall-degrading enzymes in longhorned beetles.</title>
        <authorList>
            <person name="Shin N.R."/>
            <person name="Okamura Y."/>
            <person name="Kirsch R."/>
            <person name="Pauchet Y."/>
        </authorList>
    </citation>
    <scope>NUCLEOTIDE SEQUENCE</scope>
    <source>
        <strain evidence="11">MMC_N1</strain>
    </source>
</reference>
<dbReference type="Pfam" id="PF00096">
    <property type="entry name" value="zf-C2H2"/>
    <property type="match status" value="6"/>
</dbReference>
<evidence type="ECO:0000256" key="5">
    <source>
        <dbReference type="ARBA" id="ARBA00022833"/>
    </source>
</evidence>
<comment type="caution">
    <text evidence="11">The sequence shown here is derived from an EMBL/GenBank/DDBJ whole genome shotgun (WGS) entry which is preliminary data.</text>
</comment>
<feature type="binding site" evidence="8">
    <location>
        <position position="53"/>
    </location>
    <ligand>
        <name>Zn(2+)</name>
        <dbReference type="ChEBI" id="CHEBI:29105"/>
    </ligand>
</feature>
<evidence type="ECO:0000259" key="10">
    <source>
        <dbReference type="PROSITE" id="PS51915"/>
    </source>
</evidence>
<evidence type="ECO:0000256" key="4">
    <source>
        <dbReference type="ARBA" id="ARBA00022771"/>
    </source>
</evidence>
<dbReference type="Gene3D" id="3.30.160.60">
    <property type="entry name" value="Classic Zinc Finger"/>
    <property type="match status" value="6"/>
</dbReference>
<feature type="domain" description="C2H2-type" evidence="9">
    <location>
        <begin position="388"/>
        <end position="415"/>
    </location>
</feature>
<evidence type="ECO:0000256" key="1">
    <source>
        <dbReference type="ARBA" id="ARBA00004123"/>
    </source>
</evidence>
<dbReference type="PANTHER" id="PTHR24376:SF235">
    <property type="entry name" value="C2H2-TYPE DOMAIN-CONTAINING PROTEIN"/>
    <property type="match status" value="1"/>
</dbReference>
<evidence type="ECO:0000256" key="2">
    <source>
        <dbReference type="ARBA" id="ARBA00022723"/>
    </source>
</evidence>
<protein>
    <submittedName>
        <fullName evidence="11">Uncharacterized protein</fullName>
    </submittedName>
</protein>
<dbReference type="SMART" id="SM00355">
    <property type="entry name" value="ZnF_C2H2"/>
    <property type="match status" value="6"/>
</dbReference>
<dbReference type="PROSITE" id="PS00028">
    <property type="entry name" value="ZINC_FINGER_C2H2_1"/>
    <property type="match status" value="6"/>
</dbReference>
<feature type="binding site" evidence="8">
    <location>
        <position position="50"/>
    </location>
    <ligand>
        <name>Zn(2+)</name>
        <dbReference type="ChEBI" id="CHEBI:29105"/>
    </ligand>
</feature>
<keyword evidence="5 8" id="KW-0862">Zinc</keyword>